<keyword evidence="7" id="KW-1185">Reference proteome</keyword>
<dbReference type="KEGG" id="sapo:SAPIO_CDS3747"/>
<keyword evidence="4" id="KW-0732">Signal</keyword>
<dbReference type="SUPFAM" id="SSF51905">
    <property type="entry name" value="FAD/NAD(P)-binding domain"/>
    <property type="match status" value="1"/>
</dbReference>
<feature type="binding site" evidence="3">
    <location>
        <position position="118"/>
    </location>
    <ligand>
        <name>FAD</name>
        <dbReference type="ChEBI" id="CHEBI:57692"/>
    </ligand>
</feature>
<dbReference type="OMA" id="FQMHVRG"/>
<dbReference type="PIRSF" id="PIRSF000137">
    <property type="entry name" value="Alcohol_oxidase"/>
    <property type="match status" value="1"/>
</dbReference>
<accession>A0A084G9L3</accession>
<dbReference type="GeneID" id="27722819"/>
<dbReference type="InterPro" id="IPR000172">
    <property type="entry name" value="GMC_OxRdtase_N"/>
</dbReference>
<evidence type="ECO:0000256" key="4">
    <source>
        <dbReference type="SAM" id="SignalP"/>
    </source>
</evidence>
<feature type="domain" description="Glucose-methanol-choline oxidoreductase N-terminal" evidence="5">
    <location>
        <begin position="305"/>
        <end position="319"/>
    </location>
</feature>
<reference evidence="6 7" key="1">
    <citation type="journal article" date="2014" name="Genome Announc.">
        <title>Draft genome sequence of the pathogenic fungus Scedosporium apiospermum.</title>
        <authorList>
            <person name="Vandeputte P."/>
            <person name="Ghamrawi S."/>
            <person name="Rechenmann M."/>
            <person name="Iltis A."/>
            <person name="Giraud S."/>
            <person name="Fleury M."/>
            <person name="Thornton C."/>
            <person name="Delhaes L."/>
            <person name="Meyer W."/>
            <person name="Papon N."/>
            <person name="Bouchara J.P."/>
        </authorList>
    </citation>
    <scope>NUCLEOTIDE SEQUENCE [LARGE SCALE GENOMIC DNA]</scope>
    <source>
        <strain evidence="6 7">IHEM 14462</strain>
    </source>
</reference>
<feature type="active site" description="Proton donor" evidence="2">
    <location>
        <position position="551"/>
    </location>
</feature>
<gene>
    <name evidence="6" type="ORF">SAPIO_CDS3747</name>
</gene>
<dbReference type="Pfam" id="PF00732">
    <property type="entry name" value="GMC_oxred_N"/>
    <property type="match status" value="1"/>
</dbReference>
<dbReference type="InterPro" id="IPR036188">
    <property type="entry name" value="FAD/NAD-bd_sf"/>
</dbReference>
<keyword evidence="3" id="KW-0274">FAD</keyword>
<dbReference type="EMBL" id="JOWA01000089">
    <property type="protein sequence ID" value="KEZ44025.1"/>
    <property type="molecule type" value="Genomic_DNA"/>
</dbReference>
<evidence type="ECO:0000313" key="7">
    <source>
        <dbReference type="Proteomes" id="UP000028545"/>
    </source>
</evidence>
<evidence type="ECO:0000256" key="1">
    <source>
        <dbReference type="ARBA" id="ARBA00010790"/>
    </source>
</evidence>
<organism evidence="6 7">
    <name type="scientific">Pseudallescheria apiosperma</name>
    <name type="common">Scedosporium apiospermum</name>
    <dbReference type="NCBI Taxonomy" id="563466"/>
    <lineage>
        <taxon>Eukaryota</taxon>
        <taxon>Fungi</taxon>
        <taxon>Dikarya</taxon>
        <taxon>Ascomycota</taxon>
        <taxon>Pezizomycotina</taxon>
        <taxon>Sordariomycetes</taxon>
        <taxon>Hypocreomycetidae</taxon>
        <taxon>Microascales</taxon>
        <taxon>Microascaceae</taxon>
        <taxon>Scedosporium</taxon>
    </lineage>
</organism>
<evidence type="ECO:0000256" key="3">
    <source>
        <dbReference type="PIRSR" id="PIRSR000137-2"/>
    </source>
</evidence>
<dbReference type="Gene3D" id="3.30.560.10">
    <property type="entry name" value="Glucose Oxidase, domain 3"/>
    <property type="match status" value="1"/>
</dbReference>
<feature type="active site" description="Proton acceptor" evidence="2">
    <location>
        <position position="589"/>
    </location>
</feature>
<dbReference type="GO" id="GO:0050660">
    <property type="term" value="F:flavin adenine dinucleotide binding"/>
    <property type="evidence" value="ECO:0007669"/>
    <property type="project" value="InterPro"/>
</dbReference>
<dbReference type="GO" id="GO:0044550">
    <property type="term" value="P:secondary metabolite biosynthetic process"/>
    <property type="evidence" value="ECO:0007669"/>
    <property type="project" value="TreeGrafter"/>
</dbReference>
<dbReference type="InterPro" id="IPR012132">
    <property type="entry name" value="GMC_OxRdtase"/>
</dbReference>
<dbReference type="Pfam" id="PF05199">
    <property type="entry name" value="GMC_oxred_C"/>
    <property type="match status" value="1"/>
</dbReference>
<dbReference type="PROSITE" id="PS00624">
    <property type="entry name" value="GMC_OXRED_2"/>
    <property type="match status" value="1"/>
</dbReference>
<keyword evidence="3" id="KW-0285">Flavoprotein</keyword>
<feature type="binding site" evidence="3">
    <location>
        <position position="268"/>
    </location>
    <ligand>
        <name>FAD</name>
        <dbReference type="ChEBI" id="CHEBI:57692"/>
    </ligand>
</feature>
<feature type="chain" id="PRO_5001775497" description="Glucose-methanol-choline oxidoreductase N-terminal domain-containing protein" evidence="4">
    <location>
        <begin position="23"/>
        <end position="615"/>
    </location>
</feature>
<feature type="binding site" evidence="3">
    <location>
        <begin position="42"/>
        <end position="43"/>
    </location>
    <ligand>
        <name>FAD</name>
        <dbReference type="ChEBI" id="CHEBI:57692"/>
    </ligand>
</feature>
<proteinExistence type="inferred from homology"/>
<evidence type="ECO:0000259" key="5">
    <source>
        <dbReference type="PROSITE" id="PS00624"/>
    </source>
</evidence>
<comment type="similarity">
    <text evidence="1">Belongs to the GMC oxidoreductase family.</text>
</comment>
<dbReference type="GO" id="GO:0016614">
    <property type="term" value="F:oxidoreductase activity, acting on CH-OH group of donors"/>
    <property type="evidence" value="ECO:0007669"/>
    <property type="project" value="InterPro"/>
</dbReference>
<protein>
    <recommendedName>
        <fullName evidence="5">Glucose-methanol-choline oxidoreductase N-terminal domain-containing protein</fullName>
    </recommendedName>
</protein>
<dbReference type="PANTHER" id="PTHR11552:SF115">
    <property type="entry name" value="DEHYDROGENASE XPTC-RELATED"/>
    <property type="match status" value="1"/>
</dbReference>
<evidence type="ECO:0000256" key="2">
    <source>
        <dbReference type="PIRSR" id="PIRSR000137-1"/>
    </source>
</evidence>
<dbReference type="PANTHER" id="PTHR11552">
    <property type="entry name" value="GLUCOSE-METHANOL-CHOLINE GMC OXIDOREDUCTASE"/>
    <property type="match status" value="1"/>
</dbReference>
<dbReference type="HOGENOM" id="CLU_002865_6_1_1"/>
<feature type="signal peptide" evidence="4">
    <location>
        <begin position="1"/>
        <end position="22"/>
    </location>
</feature>
<dbReference type="RefSeq" id="XP_016643824.1">
    <property type="nucleotide sequence ID" value="XM_016786481.1"/>
</dbReference>
<dbReference type="OrthoDB" id="269227at2759"/>
<dbReference type="VEuPathDB" id="FungiDB:SAPIO_CDS3747"/>
<sequence length="615" mass="67824">MLSTTILRLLSILACLEALVHAVIVDEAAYEEYDYVVVGGGTSGCVVAGRLSEDGDKSVLVIEAGPILDGKEEFDDLLVAPTYERLDPSRSVYTWPNVTTVPIDGVDGRTQNMRIAKVAGGGSAVNGKLFARGSRRDYDDWARYLDDEGWGWDSMLHYFKKSETFTPPIESYRSQGNVTWDMDVHGQDGPLSTTFPPQFFPSTVYKIAAHKGLGIPLKDEQGSGDNVGSIWYPVSIRADDYTRSYSKREFYDPVKDRPNLHFLAGHAVTRIVFEGTTAVGVEYAEDPDSPTKFAGVTKEVIVASGAVKSPQLLQISGVGPKKVSEALNITSIADIPVGENFQDHGTLTLGYNLSLTFDERMWNEKTNKTWLDDQYDQYITNNTGYYTVTGDNNMVLFSVSMLHGDKTKSLLSRFKCQDPRKYLRPDVDESTAEAYVRQHKLILASMATSNQAVDEKTSLGQRNILVKPLSRGFIEATSTDIWDTPAINHRTFTHPLDLENVLGSLRMTRKIFGSREMAPLEPIETSPGLEVQEEEELVEFIRQNMSPGAAHGCCSVPLGTVLDNKLRVKGVRGVRVVDASSWPIIPGAHASQSTAYAVAERAADLIRGLESESKK</sequence>
<dbReference type="AlphaFoldDB" id="A0A084G9L3"/>
<comment type="cofactor">
    <cofactor evidence="3">
        <name>FAD</name>
        <dbReference type="ChEBI" id="CHEBI:57692"/>
    </cofactor>
</comment>
<dbReference type="InterPro" id="IPR007867">
    <property type="entry name" value="GMC_OxRtase_C"/>
</dbReference>
<dbReference type="SUPFAM" id="SSF54373">
    <property type="entry name" value="FAD-linked reductases, C-terminal domain"/>
    <property type="match status" value="1"/>
</dbReference>
<name>A0A084G9L3_PSEDA</name>
<dbReference type="Gene3D" id="3.50.50.60">
    <property type="entry name" value="FAD/NAD(P)-binding domain"/>
    <property type="match status" value="1"/>
</dbReference>
<evidence type="ECO:0000313" key="6">
    <source>
        <dbReference type="EMBL" id="KEZ44025.1"/>
    </source>
</evidence>
<comment type="caution">
    <text evidence="6">The sequence shown here is derived from an EMBL/GenBank/DDBJ whole genome shotgun (WGS) entry which is preliminary data.</text>
</comment>
<dbReference type="Proteomes" id="UP000028545">
    <property type="component" value="Unassembled WGS sequence"/>
</dbReference>